<organism evidence="1 2">
    <name type="scientific">Dibothriocephalus latus</name>
    <name type="common">Fish tapeworm</name>
    <name type="synonym">Diphyllobothrium latum</name>
    <dbReference type="NCBI Taxonomy" id="60516"/>
    <lineage>
        <taxon>Eukaryota</taxon>
        <taxon>Metazoa</taxon>
        <taxon>Spiralia</taxon>
        <taxon>Lophotrochozoa</taxon>
        <taxon>Platyhelminthes</taxon>
        <taxon>Cestoda</taxon>
        <taxon>Eucestoda</taxon>
        <taxon>Diphyllobothriidea</taxon>
        <taxon>Diphyllobothriidae</taxon>
        <taxon>Dibothriocephalus</taxon>
    </lineage>
</organism>
<accession>A0A3P7R6U9</accession>
<evidence type="ECO:0000313" key="2">
    <source>
        <dbReference type="Proteomes" id="UP000281553"/>
    </source>
</evidence>
<evidence type="ECO:0000313" key="1">
    <source>
        <dbReference type="EMBL" id="VDN39592.1"/>
    </source>
</evidence>
<reference evidence="1 2" key="1">
    <citation type="submission" date="2018-11" db="EMBL/GenBank/DDBJ databases">
        <authorList>
            <consortium name="Pathogen Informatics"/>
        </authorList>
    </citation>
    <scope>NUCLEOTIDE SEQUENCE [LARGE SCALE GENOMIC DNA]</scope>
</reference>
<proteinExistence type="predicted"/>
<dbReference type="AlphaFoldDB" id="A0A3P7R6U9"/>
<protein>
    <submittedName>
        <fullName evidence="1">Uncharacterized protein</fullName>
    </submittedName>
</protein>
<feature type="non-terminal residue" evidence="1">
    <location>
        <position position="100"/>
    </location>
</feature>
<sequence>MASGVSHWLFQPPTSRIQESLTQPGGDVGLLKALISNTLTAGLVCCPQTVQERLKELVISLTRDSLPLSCMFFVPRPFPPAPLDRSAACWEARLRPVFSL</sequence>
<dbReference type="EMBL" id="UYRU01095967">
    <property type="protein sequence ID" value="VDN39592.1"/>
    <property type="molecule type" value="Genomic_DNA"/>
</dbReference>
<keyword evidence="2" id="KW-1185">Reference proteome</keyword>
<dbReference type="Proteomes" id="UP000281553">
    <property type="component" value="Unassembled WGS sequence"/>
</dbReference>
<gene>
    <name evidence="1" type="ORF">DILT_LOCUS17942</name>
</gene>
<name>A0A3P7R6U9_DIBLA</name>